<dbReference type="HOGENOM" id="CLU_250587_0_0_1"/>
<protein>
    <submittedName>
        <fullName evidence="3">Related to Retrovirus-related POL polyprotein</fullName>
    </submittedName>
</protein>
<feature type="compositionally biased region" description="Polar residues" evidence="1">
    <location>
        <begin position="1370"/>
        <end position="1379"/>
    </location>
</feature>
<keyword evidence="4" id="KW-1185">Reference proteome</keyword>
<sequence>MEVMEHVEIAKILSPAGASDHHLVVVSGRSTVPSSTDSRAVTHRWRADAQILRKEGERELLWRHAKSLPKQPQWNDWLAEIARIRAHLFNRQIVQPIRLLPRRKDLTAMRDRLDNFNISNPAEARQHAELTSQLQLARLAAFPEESLDLLRIQHDLPSWPATKSQRAPDAVPLTAKKVVEYYRKLYSDPSPADSRIPASTSKLLVGRRQWPDKDDLARSFTAKDVEVACKALKSGKAPGLAGIPPTAFKCSPQEFHEFTAAVLNYLSDHDCDTNSAILGRLLFKAKPGNAQTEVAHYRPISVSDADRRLLHGVLTARIVAQVDKIIPHEQTGFIPGRSISSNVSVLTLIAEAATRGWLPGPIVVLEQDQAKVYDRVEHRWRDRVLEDMDTPERITRLLRNLYAGANIRFDLGELTEAVEYKRGLLQGAPDSPLWYTLTYQPFLDKYEASGAGVKVRFRNEQVRISYVAYADNSFFLSSEEDAKAYWAARRQYDTASGSQLNVKESSVTVLRPPNSDGPLPGWIEAFKEHFTVRDANDSFRCLGRYMKLSTSPATDEVAMQVSRRLRAPWGRSARFLSIFGIAHMINAKLLSKIWYILDVIPLKPLGQELAGSIRRRLAPLFNGFGRARIAWRLVTTPKHLGGLGVLDPTLMVMASLAAWAIRALARTDGHKASHLLQIVTEKWLQEAHGVSPARLVKMGDTDDVSSRTAILSRLRGNNIKHLESVGSTHALTDPGDGLPTHIVSAALGARLRLYAKFDWASLTPAEAASLPWYSPQFDLKPIHFWRTGGSSTGAAYRYGIEPPVGARNVERLQPDRLRHMYTELANLGLDTFAGLFWKHRGRPAQFSTAPPSFPRSVGLPFTPQEVARFPARFPFARRDQFPSHVTSAVKRVAAVWPVYLRALPSTLLSRLTEYAEVQQAAMGEVIRPTPLLAPDGLFPWRATEIAGQHSPSATTRAIRKALEPNTPVVPKWAGGSGSTSSPSRHTRRPHSDSEDDSDGDSDAAIPHAAMRHPAPLQPVTTRIDWGEMWQRVEEIQLPGLAKETWWLVLMGKAPVLTSKQHIALTQRWLERSVLCPSCNVKMTCHHAYVACPAIRKVWQSSWLVLRCLLSTCPEWSEPSDDDILTGFKRIEHGLVVSLWVRFRCWFTLTLFNIRRVYDALRARVTPITAHKLEVAIGRVSRRVAQDLLHYASGHLRGPSHLTSSDFVKVWITENTLFQWSPASLSLDWDVLSSCSPPIAESLSDTEDFTDDATLEDADGTELPPLPVDVEPQLMAEPEAVAGPPPQSWNTTNRQRMCRCCHIRRKLDDNTSLCVACWICAYKQQPDTAYNYDKWRLGKMSCSCDLRSMVPVVPAVREWERDQSMGRFVQSTAGQTTAGSSRGPPSRQAASLRTRNGTRHGDGQPSHLMPTPAPAPRESSAEESTNERPPPKKRRRQPTPPTEESTDHPAPTRLKQSTLASFLRR</sequence>
<dbReference type="OrthoDB" id="2556559at2759"/>
<dbReference type="PANTHER" id="PTHR19446">
    <property type="entry name" value="REVERSE TRANSCRIPTASES"/>
    <property type="match status" value="1"/>
</dbReference>
<accession>E6ZS79</accession>
<gene>
    <name evidence="3" type="ORF">sr10064</name>
</gene>
<evidence type="ECO:0000313" key="3">
    <source>
        <dbReference type="EMBL" id="CBQ70086.1"/>
    </source>
</evidence>
<dbReference type="eggNOG" id="KOG1075">
    <property type="taxonomic scope" value="Eukaryota"/>
</dbReference>
<feature type="domain" description="Reverse transcriptase" evidence="2">
    <location>
        <begin position="294"/>
        <end position="501"/>
    </location>
</feature>
<evidence type="ECO:0000256" key="1">
    <source>
        <dbReference type="SAM" id="MobiDB-lite"/>
    </source>
</evidence>
<reference evidence="3 4" key="1">
    <citation type="journal article" date="2010" name="Science">
        <title>Pathogenicity determinants in smut fungi revealed by genome comparison.</title>
        <authorList>
            <person name="Schirawski J."/>
            <person name="Mannhaupt G."/>
            <person name="Muench K."/>
            <person name="Brefort T."/>
            <person name="Schipper K."/>
            <person name="Doehlemann G."/>
            <person name="Di Stasio M."/>
            <person name="Roessel N."/>
            <person name="Mendoza-Mendoza A."/>
            <person name="Pester D."/>
            <person name="Mueller O."/>
            <person name="Winterberg B."/>
            <person name="Meyer E."/>
            <person name="Ghareeb H."/>
            <person name="Wollenberg T."/>
            <person name="Muensterkoetter M."/>
            <person name="Wong P."/>
            <person name="Walter M."/>
            <person name="Stukenbrock E."/>
            <person name="Gueldener U."/>
            <person name="Kahmann R."/>
        </authorList>
    </citation>
    <scope>NUCLEOTIDE SEQUENCE [LARGE SCALE GENOMIC DNA]</scope>
    <source>
        <strain evidence="4">SRZ2</strain>
    </source>
</reference>
<evidence type="ECO:0000259" key="2">
    <source>
        <dbReference type="Pfam" id="PF00078"/>
    </source>
</evidence>
<dbReference type="Proteomes" id="UP000008867">
    <property type="component" value="Chromosome 19"/>
</dbReference>
<organism evidence="3 4">
    <name type="scientific">Sporisorium reilianum (strain SRZ2)</name>
    <name type="common">Maize head smut fungus</name>
    <dbReference type="NCBI Taxonomy" id="999809"/>
    <lineage>
        <taxon>Eukaryota</taxon>
        <taxon>Fungi</taxon>
        <taxon>Dikarya</taxon>
        <taxon>Basidiomycota</taxon>
        <taxon>Ustilaginomycotina</taxon>
        <taxon>Ustilaginomycetes</taxon>
        <taxon>Ustilaginales</taxon>
        <taxon>Ustilaginaceae</taxon>
        <taxon>Sporisorium</taxon>
    </lineage>
</organism>
<dbReference type="Pfam" id="PF00078">
    <property type="entry name" value="RVT_1"/>
    <property type="match status" value="1"/>
</dbReference>
<feature type="region of interest" description="Disordered" evidence="1">
    <location>
        <begin position="964"/>
        <end position="1017"/>
    </location>
</feature>
<feature type="region of interest" description="Disordered" evidence="1">
    <location>
        <begin position="1370"/>
        <end position="1464"/>
    </location>
</feature>
<dbReference type="InterPro" id="IPR000477">
    <property type="entry name" value="RT_dom"/>
</dbReference>
<evidence type="ECO:0000313" key="4">
    <source>
        <dbReference type="Proteomes" id="UP000008867"/>
    </source>
</evidence>
<name>E6ZS79_SPORE</name>
<dbReference type="EMBL" id="FQ311440">
    <property type="protein sequence ID" value="CBQ70086.1"/>
    <property type="molecule type" value="Genomic_DNA"/>
</dbReference>
<feature type="compositionally biased region" description="Polar residues" evidence="1">
    <location>
        <begin position="1453"/>
        <end position="1464"/>
    </location>
</feature>
<dbReference type="VEuPathDB" id="FungiDB:sr10064"/>
<proteinExistence type="predicted"/>